<reference evidence="1 2" key="1">
    <citation type="journal article" date="2017" name="Int. J. Syst. Evol. Microbiol.">
        <title>Mycobacterium talmoniae sp. nov., a slowly growing mycobacterium isolated from human respiratory samples.</title>
        <authorList>
            <person name="Davidson R.M."/>
            <person name="DeGroote M.A."/>
            <person name="Marola J.L."/>
            <person name="Buss S."/>
            <person name="Jones V."/>
            <person name="McNeil M.R."/>
            <person name="Freifeld A.G."/>
            <person name="Elaine Epperson L."/>
            <person name="Hasan N.A."/>
            <person name="Jackson M."/>
            <person name="Iwen P.C."/>
            <person name="Salfinger M."/>
            <person name="Strong M."/>
        </authorList>
    </citation>
    <scope>NUCLEOTIDE SEQUENCE [LARGE SCALE GENOMIC DNA]</scope>
    <source>
        <strain evidence="1 2">ATCC BAA-2683</strain>
    </source>
</reference>
<sequence>MSSRELLALVEEFPETSKFKEARDRTFRLVERDGKLGLFTGDGKLPQGAQVIARYVDWTDERKMAGRAVQELAAMRADGRGYQPDFSGLREPLTEILLERKRKQEAEIRTRVHESIRSELYAYERR</sequence>
<evidence type="ECO:0000313" key="1">
    <source>
        <dbReference type="EMBL" id="PQM44746.1"/>
    </source>
</evidence>
<dbReference type="Proteomes" id="UP000238296">
    <property type="component" value="Unassembled WGS sequence"/>
</dbReference>
<name>A0A2S8BDP0_9MYCO</name>
<comment type="caution">
    <text evidence="1">The sequence shown here is derived from an EMBL/GenBank/DDBJ whole genome shotgun (WGS) entry which is preliminary data.</text>
</comment>
<evidence type="ECO:0000313" key="2">
    <source>
        <dbReference type="Proteomes" id="UP000238296"/>
    </source>
</evidence>
<accession>A0A2S8BDP0</accession>
<proteinExistence type="predicted"/>
<dbReference type="AlphaFoldDB" id="A0A2S8BDP0"/>
<dbReference type="EMBL" id="PPEA01000721">
    <property type="protein sequence ID" value="PQM44746.1"/>
    <property type="molecule type" value="Genomic_DNA"/>
</dbReference>
<organism evidence="1 2">
    <name type="scientific">Mycobacterium talmoniae</name>
    <dbReference type="NCBI Taxonomy" id="1858794"/>
    <lineage>
        <taxon>Bacteria</taxon>
        <taxon>Bacillati</taxon>
        <taxon>Actinomycetota</taxon>
        <taxon>Actinomycetes</taxon>
        <taxon>Mycobacteriales</taxon>
        <taxon>Mycobacteriaceae</taxon>
        <taxon>Mycobacterium</taxon>
    </lineage>
</organism>
<gene>
    <name evidence="1" type="ORF">C1Y40_05095</name>
</gene>
<protein>
    <submittedName>
        <fullName evidence="1">Uncharacterized protein</fullName>
    </submittedName>
</protein>